<feature type="chain" id="PRO_5046915275" description="Lipoprotein" evidence="1">
    <location>
        <begin position="24"/>
        <end position="169"/>
    </location>
</feature>
<evidence type="ECO:0008006" key="4">
    <source>
        <dbReference type="Google" id="ProtNLM"/>
    </source>
</evidence>
<dbReference type="Gene3D" id="3.10.620.30">
    <property type="match status" value="1"/>
</dbReference>
<feature type="signal peptide" evidence="1">
    <location>
        <begin position="1"/>
        <end position="23"/>
    </location>
</feature>
<sequence>MLVSMSRLHYHPSLLLLALLLFAGGCQTPPAASPQPSPVVPAELAQVNAAVNRQGRPCPGDLCLNDWPDVADLDWLTAWDCKAYAVAKADRLIHLGYHPDRLEYVLVAGPPLRVAHAALLVDDRWVLDTGLRCQVCTLEAFIGGTTLQGRLPVADLPYARRALRRRSAS</sequence>
<name>A0ABX1TL70_9GAMM</name>
<gene>
    <name evidence="2" type="ORF">E4P82_13690</name>
</gene>
<accession>A0ABX1TL70</accession>
<keyword evidence="3" id="KW-1185">Reference proteome</keyword>
<dbReference type="EMBL" id="SPMZ01000040">
    <property type="protein sequence ID" value="NMQ20157.1"/>
    <property type="molecule type" value="Genomic_DNA"/>
</dbReference>
<comment type="caution">
    <text evidence="2">The sequence shown here is derived from an EMBL/GenBank/DDBJ whole genome shotgun (WGS) entry which is preliminary data.</text>
</comment>
<dbReference type="Proteomes" id="UP000760480">
    <property type="component" value="Unassembled WGS sequence"/>
</dbReference>
<evidence type="ECO:0000313" key="3">
    <source>
        <dbReference type="Proteomes" id="UP000760480"/>
    </source>
</evidence>
<organism evidence="2 3">
    <name type="scientific">Candidatus Competibacter phosphatis</name>
    <dbReference type="NCBI Taxonomy" id="221280"/>
    <lineage>
        <taxon>Bacteria</taxon>
        <taxon>Pseudomonadati</taxon>
        <taxon>Pseudomonadota</taxon>
        <taxon>Gammaproteobacteria</taxon>
        <taxon>Candidatus Competibacteraceae</taxon>
        <taxon>Candidatus Competibacter</taxon>
    </lineage>
</organism>
<evidence type="ECO:0000256" key="1">
    <source>
        <dbReference type="SAM" id="SignalP"/>
    </source>
</evidence>
<protein>
    <recommendedName>
        <fullName evidence="4">Lipoprotein</fullName>
    </recommendedName>
</protein>
<reference evidence="2 3" key="1">
    <citation type="submission" date="2019-03" db="EMBL/GenBank/DDBJ databases">
        <title>Metabolic reconstructions from genomes of highly enriched 'Candidatus Accumulibacter' and 'Candidatus Competibacter' bioreactor populations.</title>
        <authorList>
            <person name="Annavajhala M.K."/>
            <person name="Welles L."/>
            <person name="Abbas B."/>
            <person name="Sorokin D."/>
            <person name="Park H."/>
            <person name="Van Loosdrecht M."/>
            <person name="Chandran K."/>
        </authorList>
    </citation>
    <scope>NUCLEOTIDE SEQUENCE [LARGE SCALE GENOMIC DNA]</scope>
    <source>
        <strain evidence="2 3">SBR_G</strain>
    </source>
</reference>
<keyword evidence="1" id="KW-0732">Signal</keyword>
<dbReference type="RefSeq" id="WP_169249422.1">
    <property type="nucleotide sequence ID" value="NZ_SPMZ01000040.1"/>
</dbReference>
<proteinExistence type="predicted"/>
<evidence type="ECO:0000313" key="2">
    <source>
        <dbReference type="EMBL" id="NMQ20157.1"/>
    </source>
</evidence>
<dbReference type="PROSITE" id="PS51257">
    <property type="entry name" value="PROKAR_LIPOPROTEIN"/>
    <property type="match status" value="1"/>
</dbReference>